<proteinExistence type="predicted"/>
<evidence type="ECO:0000313" key="2">
    <source>
        <dbReference type="Proteomes" id="UP000009375"/>
    </source>
</evidence>
<reference evidence="1 2" key="1">
    <citation type="journal article" date="2010" name="Proc. Natl. Acad. Sci. U.S.A.">
        <title>Enigmatic, ultrasmall, uncultivated Archaea.</title>
        <authorList>
            <person name="Baker B.J."/>
            <person name="Comolli L.R."/>
            <person name="Dick G.J."/>
            <person name="Hauser L.J."/>
            <person name="Hyatt D."/>
            <person name="Dill B.D."/>
            <person name="Land M.L."/>
            <person name="Verberkmoes N.C."/>
            <person name="Hettich R.L."/>
            <person name="Banfield J.F."/>
        </authorList>
    </citation>
    <scope>NUCLEOTIDE SEQUENCE [LARGE SCALE GENOMIC DNA]</scope>
</reference>
<sequence length="3049" mass="327931">MNNKQRLSEVLIICAIIVLSVLIANKALTSLGVNFSYSVLHSSQLNNQSSSLSKFVVDISPGGNPSFSSFITKNEYINTSSLSYNSNFWLNEKFYPGNISSSSQAYSCSALSEITGPHVCIFDVFALFSCGGGPEIANFTNLVGYLGFPQVDNKFPNSNYANYSNLYSAVTNKSEPHAYQLPSSKFPYQNFINWSNSTIHPYSDLSQNNINYIYAINTSFTGYTNLPGSIAPSTLIIPAVSCGSTFINNYITYPGFVGNLYNISTLSGFTPSVFLASPDQNAFGVYYSLGYFLTAAPTPWTGSFNSLLAYQVQSISPAFNYTMPSSNYAQFPKGNKGDLQYLNVTTSFLTPLSMSYFGADNSSSVEIYVSNKGISAIADVSSSQTVCVASSPHGGCLRFGQNVVTAQSADTFTSPDLEGAYYPDFDNGQYVDFRTDGIFPICAWNSTIDNTLSSCTFENPKTVNNISYERLWLSNNLKYSQLYDTPFYPSYLNTSQENNFTLTALDSFCFYGESFNTADGVYTSPSYTRVIPPTAAENYTSSIGTCNAFFNNTNCFSKSRSEYLNFEDGIFASNIKCTYNGIQAQNITDAWINSIYVANDAGDYCGLFEGQKNPANPEANSTLFLQNISTNCPAFNVNSSSVNLVITVKNVGNTVITNPYLVALYGNDNISSIFYNSQNNQVTNYELYQGFLSSMSSTTGIIQVDYNNNFDTNMYVFDSGHPLNPIPLNSLFSASEGYENGPFNNSLLGMWIYDPQSGVSDNVIRTSNTLLAHSDSGSSNVPVIAPNGTATFTLQVPMSLFEALLSGKYNLSVFFGNSFNVTWNNGNSPASTLSNPSHLKVNPLVPSSTKNASDIHNNELITNNSEAISPIWQYIVSYNFNLTNSPLKGTSIYKDNVSIDVNSVNSTSNALNVTVKPSVSVLNGSGSYSLGLSSLKGSSISCFVSPDNVQDFGVFWSKQIVSPSNLNYALSNSMYSGSDKQASQVLVTSWTGILFMPYSDQVALNYDNLPQYVSSTSSFQLEKPTLNQTSGNFNYEAFAYFGNGSESNLFRNLSGLYNSLNSTVKSFPVSLPSSSLPFTIISDNLVSDPSLLRIIGTDTLVNYSTFSNKTFTFSLTSKGSIQCSYTESTSVNATFESGSSISSCLSNAEINNSYINISSSYGPFYVDMYNNSNLNMSNKSADGTILMSANETLSKPSKNGLFMVTLPINVSINNGVSLVFSVVPLSKQLYNSTLYLYNINGTPFDCNIVNAYNNSGNLGVTEIKPGEYSLPNGTIMCNINSDFTYLRAVFMNKSNNAYLGSGDVQSGLSIQNISNKSLNISINGVPINVQDLSIIPHSSSCSQITNKVVYNGIVNYPTGCNLSDALITFDYNENGSILPESAFINPSNYNKKSKGLLYMESSAISDAPISEYNLTIPNTGIKDAPIQFTLINNFGGCNNIRLVTQSPYPYTEVPYQVTVSSSQSCDYVFIGNSSSSYSVFESNTPSIQYSSNLINYNSTPFNVELSTNLFNADLISNCKSGFGPCVDSFSVGGKTLGNLLFNNVSTSSAAISPTITGPVEDCFTVSYSSSQTVNFAETGFGSINYANTKIFQTATPSQAITSMYCFYAGSPIITDVIHAQGSPINFKVENQLIANFSYLQDNALRTFYVPPSINVGYNKYNNVNLSSISPVFYNITTLDNIKTSCYNYTYVNSNLFSLSNGQITASNISSSDILTPEKLYCIYGSVPSYTPQSSLSSVLNENSTSSIGFAYQPGNYTNGIGTLYDSCTLPSNLSISSSPYFYVNGNLEAYSSSNSGENYMLSHSSNNSGLEMLYSPKGSVFIQSCSINETILSYTACTKPVPIIPSNGSYDSIEAIPTGSNGNLSFGGGCYIGSLNGISYNCAPTDGNILYSLSSKDSSSLKVSVSKTIMNSTDAKTSAFSVSFDCSILITNSTNSEVGSCSYPNNANSGICAASVSYKQINSTEYNITAACSALPSSSFQVKSSSTKISNLKIQGSQSEKTGLISASSYICGNETNLINSNVLNGWNWEAYSTAGSINPVTTTNPNGIAEVGGCEAGRDSFITANPSINITNESGDSFKQFYSCQSGYTGTITACSSVGSLSSDSLSISSNTACAYTNTTLINATLKTKTVNGNGTGGQAQSCNSFSKSGYISPTVQDNCIAYHSPVINSTVASYELQYINSSSFGVGMGVIGNSYPLNISIPNSKQQNSVKDAYFTGLSESQIEGSSDILTDLLPTSLLESNLPSKALSISADYSYDLLNILMLQNPSFGVSGIPGFINGSILDYALSLFTGGTSGNCAPPYNVSGDGIFTLGEGELCSGKTLPSSYKEGIFLSLGTLNEGLHSLQFYSIGNSTNQAQPSVSVFDSVGNAVNLNSACSNGNNRVFTSTYSGGKWSFNITSDQQCDPINNKLYGYIVNCLYETPGNKTYAITSQYYLAYNLPTIWNISYTLLVSPKSYEVVPTPVYQINYSNGSILTLQQPNKTTFIEHGLPVGYKWNMVYNAVNRSSSGSTINFYSIGTHSFNVSTLSNSSVTNDCRTIYTPSPSNGYETSGTVTYIQFTGYTTCYTYFNQTGLPKGLNWNVTYGNMIGSTASTKIPKNDAGGPRFVDNNAQIEFVNTTSGSTIGNYSFSIPSVNSPSSSCPQEYIPNPSSGYLLAGSTQSVVFTVKSNTCATTFTETGLPKGTNWSVTYNKITESATLSSISFSVSPGTYSFNLSNTTANTYLNNQAIGRCVYVPQPSSGSLSAGATQDIHFSSTNCTQNFTYVSAGTSPASSLTLTLKNVTKGEVILVTDTINQRTAKISDTFGDSFSLIQSNTSSYPEYYMWSTVASNSGSDLINITYSGSAYSYATAIGLVGYNLNTLKSYYNTTGCSISGLSPSKGDFVFGTCQSEDETDVTNSSGFYAMPPDEPFASSEYSLYWPGGSTKLNFIGSNLRLTVEEALTISPNVYSVTLDETGLPSKLLISKGWTGSLAGNYFNSTSTSVSESSTSVQSSFSVNKIITDVYCNSGFYYEDGYKPVPSSGNLNSGQTGTISFQSFSDLPTKYTC</sequence>
<gene>
    <name evidence="1" type="ORF">BJBARM4_0020</name>
</gene>
<name>D2EE88_PARA4</name>
<organism evidence="1 2">
    <name type="scientific">Candidatus Parvarchaeum acidiphilum ARMAN-4</name>
    <dbReference type="NCBI Taxonomy" id="662760"/>
    <lineage>
        <taxon>Archaea</taxon>
        <taxon>Candidatus Parvarchaeota</taxon>
        <taxon>Candidatus Parvarchaeum</taxon>
    </lineage>
</organism>
<protein>
    <submittedName>
        <fullName evidence="1">Uncharacterized protein</fullName>
    </submittedName>
</protein>
<dbReference type="EMBL" id="GG730038">
    <property type="protein sequence ID" value="EEZ93343.1"/>
    <property type="molecule type" value="Genomic_DNA"/>
</dbReference>
<accession>D2EE88</accession>
<evidence type="ECO:0000313" key="1">
    <source>
        <dbReference type="EMBL" id="EEZ93343.1"/>
    </source>
</evidence>
<dbReference type="Proteomes" id="UP000009375">
    <property type="component" value="Unassembled WGS sequence"/>
</dbReference>